<dbReference type="STRING" id="1214573.A0A0G2FB17"/>
<dbReference type="UniPathway" id="UPA00667"/>
<evidence type="ECO:0000256" key="7">
    <source>
        <dbReference type="PIRNR" id="PIRNR026534"/>
    </source>
</evidence>
<reference evidence="11 12" key="2">
    <citation type="submission" date="2015-05" db="EMBL/GenBank/DDBJ databases">
        <authorList>
            <person name="Morales-Cruz A."/>
            <person name="Amrine K.C."/>
            <person name="Cantu D."/>
        </authorList>
    </citation>
    <scope>NUCLEOTIDE SEQUENCE [LARGE SCALE GENOMIC DNA]</scope>
    <source>
        <strain evidence="11">DA912</strain>
    </source>
</reference>
<gene>
    <name evidence="11" type="ORF">UCDDA912_g08710</name>
</gene>
<comment type="similarity">
    <text evidence="3 7">Belongs to the glycosyl hydrolase 43 family.</text>
</comment>
<organism evidence="11 12">
    <name type="scientific">Diaporthe ampelina</name>
    <dbReference type="NCBI Taxonomy" id="1214573"/>
    <lineage>
        <taxon>Eukaryota</taxon>
        <taxon>Fungi</taxon>
        <taxon>Dikarya</taxon>
        <taxon>Ascomycota</taxon>
        <taxon>Pezizomycotina</taxon>
        <taxon>Sordariomycetes</taxon>
        <taxon>Sordariomycetidae</taxon>
        <taxon>Diaporthales</taxon>
        <taxon>Diaporthaceae</taxon>
        <taxon>Diaporthe</taxon>
    </lineage>
</organism>
<dbReference type="SUPFAM" id="SSF75005">
    <property type="entry name" value="Arabinanase/levansucrase/invertase"/>
    <property type="match status" value="1"/>
</dbReference>
<feature type="chain" id="PRO_5002543860" description="Arabinan endo-1,5-alpha-L-arabinosidase" evidence="10">
    <location>
        <begin position="25"/>
        <end position="330"/>
    </location>
</feature>
<evidence type="ECO:0000256" key="8">
    <source>
        <dbReference type="PIRSR" id="PIRSR606710-1"/>
    </source>
</evidence>
<name>A0A0G2FB17_9PEZI</name>
<feature type="active site" description="Proton donor" evidence="8">
    <location>
        <position position="207"/>
    </location>
</feature>
<evidence type="ECO:0000256" key="10">
    <source>
        <dbReference type="SAM" id="SignalP"/>
    </source>
</evidence>
<dbReference type="Pfam" id="PF04616">
    <property type="entry name" value="Glyco_hydro_43"/>
    <property type="match status" value="1"/>
</dbReference>
<evidence type="ECO:0000256" key="2">
    <source>
        <dbReference type="ARBA" id="ARBA00004834"/>
    </source>
</evidence>
<comment type="caution">
    <text evidence="11">The sequence shown here is derived from an EMBL/GenBank/DDBJ whole genome shotgun (WGS) entry which is preliminary data.</text>
</comment>
<evidence type="ECO:0000256" key="6">
    <source>
        <dbReference type="ARBA" id="ARBA00023295"/>
    </source>
</evidence>
<dbReference type="Gene3D" id="2.115.10.20">
    <property type="entry name" value="Glycosyl hydrolase domain, family 43"/>
    <property type="match status" value="1"/>
</dbReference>
<evidence type="ECO:0000256" key="4">
    <source>
        <dbReference type="ARBA" id="ARBA00012586"/>
    </source>
</evidence>
<dbReference type="InterPro" id="IPR050727">
    <property type="entry name" value="GH43_arabinanases"/>
</dbReference>
<dbReference type="OrthoDB" id="195678at2759"/>
<dbReference type="CDD" id="cd18831">
    <property type="entry name" value="GH43_AnAbnA-like"/>
    <property type="match status" value="1"/>
</dbReference>
<keyword evidence="5 7" id="KW-0378">Hydrolase</keyword>
<dbReference type="Proteomes" id="UP000034680">
    <property type="component" value="Unassembled WGS sequence"/>
</dbReference>
<evidence type="ECO:0000313" key="12">
    <source>
        <dbReference type="Proteomes" id="UP000034680"/>
    </source>
</evidence>
<dbReference type="GO" id="GO:0046558">
    <property type="term" value="F:arabinan endo-1,5-alpha-L-arabinosidase activity"/>
    <property type="evidence" value="ECO:0007669"/>
    <property type="project" value="UniProtKB-EC"/>
</dbReference>
<evidence type="ECO:0000256" key="5">
    <source>
        <dbReference type="ARBA" id="ARBA00022801"/>
    </source>
</evidence>
<feature type="site" description="Important for catalytic activity, responsible for pKa modulation of the active site Glu and correct orientation of both the proton donor and substrate" evidence="9">
    <location>
        <position position="155"/>
    </location>
</feature>
<evidence type="ECO:0000313" key="11">
    <source>
        <dbReference type="EMBL" id="KKY31366.1"/>
    </source>
</evidence>
<dbReference type="PANTHER" id="PTHR43301:SF3">
    <property type="entry name" value="ARABINAN ENDO-1,5-ALPHA-L-ARABINOSIDASE A-RELATED"/>
    <property type="match status" value="1"/>
</dbReference>
<dbReference type="PIRSF" id="PIRSF026534">
    <property type="entry name" value="Endo_alpha-L-arabinosidase"/>
    <property type="match status" value="1"/>
</dbReference>
<evidence type="ECO:0000256" key="9">
    <source>
        <dbReference type="PIRSR" id="PIRSR606710-2"/>
    </source>
</evidence>
<sequence length="330" mass="34931">MLTLSSLTRGLVALALFALPVVQAAYPNPGACSGDCFAHDPAVIKRSSDGKYFRFNTGGKIMIYDSNSLSGPWTFRGAAIPDGSSINLAGKDDLWAPDVRLVGDTYYMYYAVSAFGGQASAIGVATSTTLEAGSWTDHGATGVSSKAGSSYNAIDPNLVETADGKFVLNFGSFWNDLYQVPMASKPTKAAGTSYNIAFNSSGSHAEEGPFIYYRAPYYYLFWSSGICCGYDTTMPASGEEYRINVCRSQSVNGPFVDQRGVSCAQGGGTTVLASHGKVYGPGGQGVFVDAAHGGAVLYYHYADTSIGYADAKYQFGWNGLSWSTGWPVAT</sequence>
<accession>A0A0G2FB17</accession>
<keyword evidence="10" id="KW-0732">Signal</keyword>
<dbReference type="EMBL" id="LCUC01000393">
    <property type="protein sequence ID" value="KKY31366.1"/>
    <property type="molecule type" value="Genomic_DNA"/>
</dbReference>
<keyword evidence="6 7" id="KW-0326">Glycosidase</keyword>
<proteinExistence type="inferred from homology"/>
<dbReference type="InterPro" id="IPR023296">
    <property type="entry name" value="Glyco_hydro_beta-prop_sf"/>
</dbReference>
<reference evidence="11 12" key="1">
    <citation type="submission" date="2015-05" db="EMBL/GenBank/DDBJ databases">
        <title>Distinctive expansion of gene families associated with plant cell wall degradation and secondary metabolism in the genomes of grapevine trunk pathogens.</title>
        <authorList>
            <person name="Lawrence D.P."/>
            <person name="Travadon R."/>
            <person name="Rolshausen P.E."/>
            <person name="Baumgartner K."/>
        </authorList>
    </citation>
    <scope>NUCLEOTIDE SEQUENCE [LARGE SCALE GENOMIC DNA]</scope>
    <source>
        <strain evidence="11">DA912</strain>
    </source>
</reference>
<comment type="catalytic activity">
    <reaction evidence="1 7">
        <text>Endohydrolysis of (1-&gt;5)-alpha-arabinofuranosidic linkages in (1-&gt;5)-arabinans.</text>
        <dbReference type="EC" id="3.2.1.99"/>
    </reaction>
</comment>
<dbReference type="InterPro" id="IPR006710">
    <property type="entry name" value="Glyco_hydro_43"/>
</dbReference>
<dbReference type="PANTHER" id="PTHR43301">
    <property type="entry name" value="ARABINAN ENDO-1,5-ALPHA-L-ARABINOSIDASE"/>
    <property type="match status" value="1"/>
</dbReference>
<dbReference type="InterPro" id="IPR016840">
    <property type="entry name" value="Glyco_hydro_43_endo_a_Ara-ase"/>
</dbReference>
<keyword evidence="12" id="KW-1185">Reference proteome</keyword>
<dbReference type="EC" id="3.2.1.99" evidence="4 7"/>
<comment type="pathway">
    <text evidence="2 7">Glycan metabolism; L-arabinan degradation.</text>
</comment>
<dbReference type="AlphaFoldDB" id="A0A0G2FB17"/>
<dbReference type="GO" id="GO:0031222">
    <property type="term" value="P:arabinan catabolic process"/>
    <property type="evidence" value="ECO:0007669"/>
    <property type="project" value="UniProtKB-UniPathway"/>
</dbReference>
<feature type="active site" description="Proton acceptor" evidence="8">
    <location>
        <position position="40"/>
    </location>
</feature>
<feature type="signal peptide" evidence="10">
    <location>
        <begin position="1"/>
        <end position="24"/>
    </location>
</feature>
<evidence type="ECO:0000256" key="3">
    <source>
        <dbReference type="ARBA" id="ARBA00009865"/>
    </source>
</evidence>
<protein>
    <recommendedName>
        <fullName evidence="4 7">Arabinan endo-1,5-alpha-L-arabinosidase</fullName>
        <ecNumber evidence="4 7">3.2.1.99</ecNumber>
    </recommendedName>
</protein>
<evidence type="ECO:0000256" key="1">
    <source>
        <dbReference type="ARBA" id="ARBA00000375"/>
    </source>
</evidence>